<dbReference type="GO" id="GO:0008233">
    <property type="term" value="F:peptidase activity"/>
    <property type="evidence" value="ECO:0007669"/>
    <property type="project" value="UniProtKB-KW"/>
</dbReference>
<keyword evidence="2" id="KW-1185">Reference proteome</keyword>
<sequence length="330" mass="34869">MKRLMPAGTFSAPRGAMSGQGPWHLDQQSATALIASARNRSTNIVIDYEHQTLMAAENGKPAPASGWVDPKTLEWREDGLYGVIKWTAAAKAMIDAEEYQYLSPVFPYDANGTPLDLLQIALTNTPAIHGLDQRALAAARAALPSDSEHSQPETDEMDLKILLEALGLPDDTTETNALKTVAALKAGNDQLAALRAELGLKDGDDAKPAIAALKATPAGSVPQPVYDELKTQLAALKASGEESERNRLIEDGMADGRIAGKATADWLRTQPIAVLKSHLADATPLAALKGMQSAGKEPDKKAGAAGLSDNDLAVCKQMGISPEEYAKANA</sequence>
<dbReference type="PIRSF" id="PIRSF016624">
    <property type="entry name" value="Mu_prophg_I"/>
    <property type="match status" value="1"/>
</dbReference>
<organism evidence="1 2">
    <name type="scientific">Thalassospira marina</name>
    <dbReference type="NCBI Taxonomy" id="2048283"/>
    <lineage>
        <taxon>Bacteria</taxon>
        <taxon>Pseudomonadati</taxon>
        <taxon>Pseudomonadota</taxon>
        <taxon>Alphaproteobacteria</taxon>
        <taxon>Rhodospirillales</taxon>
        <taxon>Thalassospiraceae</taxon>
        <taxon>Thalassospira</taxon>
    </lineage>
</organism>
<keyword evidence="1" id="KW-0645">Protease</keyword>
<dbReference type="EMBL" id="CP024199">
    <property type="protein sequence ID" value="AUG55146.1"/>
    <property type="molecule type" value="Genomic_DNA"/>
</dbReference>
<evidence type="ECO:0000313" key="2">
    <source>
        <dbReference type="Proteomes" id="UP000233458"/>
    </source>
</evidence>
<gene>
    <name evidence="1" type="ORF">CSC3H3_15310</name>
</gene>
<reference evidence="1 2" key="1">
    <citation type="submission" date="2017-10" db="EMBL/GenBank/DDBJ databases">
        <title>Biodiversity and function of Thalassospira species in the particle-attached aromatic-hydrocarbon-degrading consortia from the surface seawater of the China South Sea.</title>
        <authorList>
            <person name="Dong C."/>
            <person name="Liu R."/>
            <person name="Shao Z."/>
        </authorList>
    </citation>
    <scope>NUCLEOTIDE SEQUENCE [LARGE SCALE GENOMIC DNA]</scope>
    <source>
        <strain evidence="1 2">CSC3H3</strain>
    </source>
</reference>
<evidence type="ECO:0000313" key="1">
    <source>
        <dbReference type="EMBL" id="AUG55146.1"/>
    </source>
</evidence>
<dbReference type="Pfam" id="PF10123">
    <property type="entry name" value="Mu-like_Pro"/>
    <property type="match status" value="1"/>
</dbReference>
<keyword evidence="1" id="KW-0378">Hydrolase</keyword>
<accession>A0ABN5FNP4</accession>
<dbReference type="InterPro" id="IPR012106">
    <property type="entry name" value="Phage_Mu_Gp1"/>
</dbReference>
<dbReference type="Proteomes" id="UP000233458">
    <property type="component" value="Chromosome"/>
</dbReference>
<name>A0ABN5FNP4_9PROT</name>
<dbReference type="GO" id="GO:0006508">
    <property type="term" value="P:proteolysis"/>
    <property type="evidence" value="ECO:0007669"/>
    <property type="project" value="UniProtKB-KW"/>
</dbReference>
<proteinExistence type="predicted"/>
<protein>
    <submittedName>
        <fullName evidence="1">Protease (I) and scaffold (Z) protein</fullName>
    </submittedName>
</protein>